<feature type="region of interest" description="Disordered" evidence="2">
    <location>
        <begin position="83"/>
        <end position="106"/>
    </location>
</feature>
<dbReference type="Pfam" id="PF07292">
    <property type="entry name" value="NID"/>
    <property type="match status" value="2"/>
</dbReference>
<protein>
    <submittedName>
        <fullName evidence="5">Interferon-induced 35 kDa protein</fullName>
    </submittedName>
</protein>
<reference evidence="5" key="1">
    <citation type="submission" date="2025-08" db="UniProtKB">
        <authorList>
            <consortium name="RefSeq"/>
        </authorList>
    </citation>
    <scope>IDENTIFICATION</scope>
    <source>
        <tissue evidence="5">Muscle</tissue>
    </source>
</reference>
<proteinExistence type="predicted"/>
<dbReference type="CTD" id="3430"/>
<dbReference type="InterPro" id="IPR009909">
    <property type="entry name" value="Nmi/IFP35_dom"/>
</dbReference>
<feature type="domain" description="NID" evidence="3">
    <location>
        <begin position="283"/>
        <end position="368"/>
    </location>
</feature>
<feature type="domain" description="NID" evidence="3">
    <location>
        <begin position="184"/>
        <end position="272"/>
    </location>
</feature>
<keyword evidence="4" id="KW-1185">Reference proteome</keyword>
<dbReference type="Proteomes" id="UP000504611">
    <property type="component" value="Unplaced"/>
</dbReference>
<evidence type="ECO:0000259" key="3">
    <source>
        <dbReference type="Pfam" id="PF07292"/>
    </source>
</evidence>
<dbReference type="InterPro" id="IPR012677">
    <property type="entry name" value="Nucleotide-bd_a/b_plait_sf"/>
</dbReference>
<dbReference type="RefSeq" id="XP_010779775.1">
    <property type="nucleotide sequence ID" value="XM_010781473.1"/>
</dbReference>
<dbReference type="GO" id="GO:0005634">
    <property type="term" value="C:nucleus"/>
    <property type="evidence" value="ECO:0007669"/>
    <property type="project" value="TreeGrafter"/>
</dbReference>
<dbReference type="AlphaFoldDB" id="A0A6I9NXJ5"/>
<feature type="coiled-coil region" evidence="1">
    <location>
        <begin position="115"/>
        <end position="142"/>
    </location>
</feature>
<name>A0A6I9NXJ5_9TELE</name>
<evidence type="ECO:0000256" key="1">
    <source>
        <dbReference type="SAM" id="Coils"/>
    </source>
</evidence>
<dbReference type="Gene3D" id="3.30.70.330">
    <property type="match status" value="1"/>
</dbReference>
<keyword evidence="1" id="KW-0175">Coiled coil</keyword>
<dbReference type="GeneID" id="104954380"/>
<dbReference type="OrthoDB" id="9936051at2759"/>
<dbReference type="PANTHER" id="PTHR15225">
    <property type="entry name" value="INTERFERON-INDUCED PROTEIN 35/NMI N-MYC/STAT INTERACTING PROTEIN"/>
    <property type="match status" value="1"/>
</dbReference>
<organism evidence="4 5">
    <name type="scientific">Notothenia coriiceps</name>
    <name type="common">black rockcod</name>
    <dbReference type="NCBI Taxonomy" id="8208"/>
    <lineage>
        <taxon>Eukaryota</taxon>
        <taxon>Metazoa</taxon>
        <taxon>Chordata</taxon>
        <taxon>Craniata</taxon>
        <taxon>Vertebrata</taxon>
        <taxon>Euteleostomi</taxon>
        <taxon>Actinopterygii</taxon>
        <taxon>Neopterygii</taxon>
        <taxon>Teleostei</taxon>
        <taxon>Neoteleostei</taxon>
        <taxon>Acanthomorphata</taxon>
        <taxon>Eupercaria</taxon>
        <taxon>Perciformes</taxon>
        <taxon>Notothenioidei</taxon>
        <taxon>Nototheniidae</taxon>
        <taxon>Notothenia</taxon>
    </lineage>
</organism>
<evidence type="ECO:0000313" key="5">
    <source>
        <dbReference type="RefSeq" id="XP_010779775.1"/>
    </source>
</evidence>
<evidence type="ECO:0000256" key="2">
    <source>
        <dbReference type="SAM" id="MobiDB-lite"/>
    </source>
</evidence>
<dbReference type="PANTHER" id="PTHR15225:SF1">
    <property type="entry name" value="INTERFERON-INDUCED 35 KDA PROTEIN"/>
    <property type="match status" value="1"/>
</dbReference>
<accession>A0A6I9NXJ5</accession>
<dbReference type="KEGG" id="ncc:104954380"/>
<sequence>MKPKQSDFFTKPQHRRQQITFAMSSDEDFSLVIPPPSEETLESIKASINKHKKKHEQLIQEQEELVACRNDQQDMAEQFRQRSIKLNQKRKEDQRSREEQMENDKAKIKLGQQEESDLMEQILRVEELLEQEKARNLHLKQQNDVFSAVPERKVAFTGLTGKEGDGQEFDMETNIVYPMEGGTAFITFEEEVVASNILKMQKHEVKVGAGCRITVEARQVHLLLPRLVEIDSEVSSQHILISSLPKMEIEPLLNKLEIHFSKTKHGGGEVEKCEMLPDSWTVALTFVKNDIAKGLIETEHHDVKLQEKMHRVRVTAFLNGKITNLVTKMTACPRTLLLTGIPTIMDRETLQDELEIHFQKSCHGGGEVVAFLYNPLGQHTSAVFGGPPKNTDKETE</sequence>
<gene>
    <name evidence="5" type="primary">ifi35</name>
</gene>
<feature type="compositionally biased region" description="Basic and acidic residues" evidence="2">
    <location>
        <begin position="89"/>
        <end position="106"/>
    </location>
</feature>
<evidence type="ECO:0000313" key="4">
    <source>
        <dbReference type="Proteomes" id="UP000504611"/>
    </source>
</evidence>